<gene>
    <name evidence="3" type="ORF">H4075_21400</name>
</gene>
<dbReference type="EMBL" id="CP060007">
    <property type="protein sequence ID" value="QNA44580.1"/>
    <property type="molecule type" value="Genomic_DNA"/>
</dbReference>
<dbReference type="NCBIfam" id="TIGR04183">
    <property type="entry name" value="Por_Secre_tail"/>
    <property type="match status" value="1"/>
</dbReference>
<reference evidence="4" key="1">
    <citation type="submission" date="2020-08" db="EMBL/GenBank/DDBJ databases">
        <title>Lacibacter sp. S13-6-6 genome sequencing.</title>
        <authorList>
            <person name="Jin L."/>
        </authorList>
    </citation>
    <scope>NUCLEOTIDE SEQUENCE [LARGE SCALE GENOMIC DNA]</scope>
    <source>
        <strain evidence="4">S13-6-6</strain>
    </source>
</reference>
<accession>A0A7G5XGH7</accession>
<dbReference type="RefSeq" id="WP_182802900.1">
    <property type="nucleotide sequence ID" value="NZ_CP060007.1"/>
</dbReference>
<dbReference type="Proteomes" id="UP000515344">
    <property type="component" value="Chromosome"/>
</dbReference>
<proteinExistence type="predicted"/>
<dbReference type="AlphaFoldDB" id="A0A7G5XGH7"/>
<evidence type="ECO:0000256" key="1">
    <source>
        <dbReference type="SAM" id="SignalP"/>
    </source>
</evidence>
<dbReference type="InterPro" id="IPR026444">
    <property type="entry name" value="Secre_tail"/>
</dbReference>
<keyword evidence="1" id="KW-0732">Signal</keyword>
<name>A0A7G5XGH7_9BACT</name>
<evidence type="ECO:0000313" key="4">
    <source>
        <dbReference type="Proteomes" id="UP000515344"/>
    </source>
</evidence>
<sequence>MKSRLLIIPLLLLSFSALHAQQHTVTTGGKATGINGSVTYSVGELIIPDSKGPGGSLSGGLQLPYEISVITSLPRIDMILSASVFPNPTTNTVQLKIADPFLSSYRYSLYDSEGKLLKSAQIRNTITEIELGSYSRSFFILNIQNNNRQLKSFKIVKAK</sequence>
<dbReference type="Pfam" id="PF18962">
    <property type="entry name" value="Por_Secre_tail"/>
    <property type="match status" value="1"/>
</dbReference>
<dbReference type="KEGG" id="lacs:H4075_21400"/>
<evidence type="ECO:0000313" key="3">
    <source>
        <dbReference type="EMBL" id="QNA44580.1"/>
    </source>
</evidence>
<feature type="signal peptide" evidence="1">
    <location>
        <begin position="1"/>
        <end position="20"/>
    </location>
</feature>
<evidence type="ECO:0000259" key="2">
    <source>
        <dbReference type="Pfam" id="PF18962"/>
    </source>
</evidence>
<feature type="chain" id="PRO_5028873848" evidence="1">
    <location>
        <begin position="21"/>
        <end position="159"/>
    </location>
</feature>
<keyword evidence="4" id="KW-1185">Reference proteome</keyword>
<feature type="domain" description="Secretion system C-terminal sorting" evidence="2">
    <location>
        <begin position="84"/>
        <end position="151"/>
    </location>
</feature>
<protein>
    <submittedName>
        <fullName evidence="3">T9SS type A sorting domain-containing protein</fullName>
    </submittedName>
</protein>
<organism evidence="3 4">
    <name type="scientific">Lacibacter sediminis</name>
    <dbReference type="NCBI Taxonomy" id="2760713"/>
    <lineage>
        <taxon>Bacteria</taxon>
        <taxon>Pseudomonadati</taxon>
        <taxon>Bacteroidota</taxon>
        <taxon>Chitinophagia</taxon>
        <taxon>Chitinophagales</taxon>
        <taxon>Chitinophagaceae</taxon>
        <taxon>Lacibacter</taxon>
    </lineage>
</organism>